<dbReference type="CDD" id="cd18989">
    <property type="entry name" value="LGIC_ECD_cation"/>
    <property type="match status" value="1"/>
</dbReference>
<dbReference type="PANTHER" id="PTHR36695">
    <property type="entry name" value="AGAP008648-PA"/>
    <property type="match status" value="1"/>
</dbReference>
<reference evidence="6" key="1">
    <citation type="submission" date="2020-01" db="EMBL/GenBank/DDBJ databases">
        <title>Draft genome sequence of the Termite Coptotermes fromosanus.</title>
        <authorList>
            <person name="Itakura S."/>
            <person name="Yosikawa Y."/>
            <person name="Umezawa K."/>
        </authorList>
    </citation>
    <scope>NUCLEOTIDE SEQUENCE [LARGE SCALE GENOMIC DNA]</scope>
</reference>
<dbReference type="Gene3D" id="1.20.58.390">
    <property type="entry name" value="Neurotransmitter-gated ion-channel transmembrane domain"/>
    <property type="match status" value="1"/>
</dbReference>
<dbReference type="FunCoup" id="A0A6L2PUR1">
    <property type="interactions" value="5"/>
</dbReference>
<dbReference type="PANTHER" id="PTHR36695:SF12">
    <property type="entry name" value="AGAP008648-PA"/>
    <property type="match status" value="1"/>
</dbReference>
<keyword evidence="2" id="KW-0472">Membrane</keyword>
<dbReference type="GO" id="GO:0016020">
    <property type="term" value="C:membrane"/>
    <property type="evidence" value="ECO:0007669"/>
    <property type="project" value="UniProtKB-SubCell"/>
</dbReference>
<feature type="domain" description="Neurotransmitter-gated ion-channel ligand-binding" evidence="3">
    <location>
        <begin position="173"/>
        <end position="349"/>
    </location>
</feature>
<gene>
    <name evidence="5" type="ORF">Cfor_01373</name>
</gene>
<feature type="domain" description="Farnesoic acid O-methyl transferase" evidence="4">
    <location>
        <begin position="11"/>
        <end position="153"/>
    </location>
</feature>
<name>A0A6L2PUR1_COPFO</name>
<dbReference type="InterPro" id="IPR036719">
    <property type="entry name" value="Neuro-gated_channel_TM_sf"/>
</dbReference>
<evidence type="ECO:0000259" key="4">
    <source>
        <dbReference type="Pfam" id="PF12248"/>
    </source>
</evidence>
<dbReference type="InterPro" id="IPR036734">
    <property type="entry name" value="Neur_chan_lig-bd_sf"/>
</dbReference>
<feature type="transmembrane region" description="Helical" evidence="2">
    <location>
        <begin position="448"/>
        <end position="469"/>
    </location>
</feature>
<evidence type="ECO:0000256" key="2">
    <source>
        <dbReference type="SAM" id="Phobius"/>
    </source>
</evidence>
<protein>
    <recommendedName>
        <fullName evidence="7">Neurotransmitter-gated ion-channel ligand-binding domain-containing protein</fullName>
    </recommendedName>
</protein>
<dbReference type="Proteomes" id="UP000502823">
    <property type="component" value="Unassembled WGS sequence"/>
</dbReference>
<feature type="transmembrane region" description="Helical" evidence="2">
    <location>
        <begin position="540"/>
        <end position="565"/>
    </location>
</feature>
<accession>A0A6L2PUR1</accession>
<proteinExistence type="predicted"/>
<sequence length="568" mass="64296">NPHDCKLMFTYGYGYNKFFHISESGNHNGSNITIHFLVRARSDAHLLLSSTPAPAEGQAVYEIVLGAGKNTFSDIRRIRRSATKATAPTMDLLSPVELRGFWVNYNGKGTLQVGKEGDDFPFLFWTDPSPLDIHYFSFCTWTGVVGKWLYACPVANDTEEIDIVEPKPTTVTEKLRKDLLYSYSPYLIPVLHEEHHVAVFMRLTFHHVDLDVKRSVFHIDGIIPMHWIDEKMQWKPEDYGGLTSIHMNENEVWKPEVVLYNAVGHGVNILGHAGMTVTSKGVVMWSPSTHLEVWCNLNLDQWPNDVHTCELQLGLWSQEQYADLLIAENETMEDTQQTGSEWEVTKMESEMINTRTPWNLDADTDMSVSRSLTIRMTVQHKGQPRNIILVAPLMVISVLIMLSFWMTPMNSGKFSIQCMCLVLLAIFTVIVGNALPPTATHVPCLVLMYSWSMTAGVLSILVSTLVISVSRYTHAAPPPNLICAFITYPVTQIILFLPQIKAQVSKTYNQLEEDSSDVNQSCSDNTTRTSVQKHLETQQYWIILSTAIDHISCIIYFIFLLGILIKYT</sequence>
<feature type="transmembrane region" description="Helical" evidence="2">
    <location>
        <begin position="481"/>
        <end position="500"/>
    </location>
</feature>
<keyword evidence="6" id="KW-1185">Reference proteome</keyword>
<feature type="non-terminal residue" evidence="5">
    <location>
        <position position="1"/>
    </location>
</feature>
<dbReference type="SUPFAM" id="SSF90112">
    <property type="entry name" value="Neurotransmitter-gated ion-channel transmembrane pore"/>
    <property type="match status" value="1"/>
</dbReference>
<organism evidence="5 6">
    <name type="scientific">Coptotermes formosanus</name>
    <name type="common">Formosan subterranean termite</name>
    <dbReference type="NCBI Taxonomy" id="36987"/>
    <lineage>
        <taxon>Eukaryota</taxon>
        <taxon>Metazoa</taxon>
        <taxon>Ecdysozoa</taxon>
        <taxon>Arthropoda</taxon>
        <taxon>Hexapoda</taxon>
        <taxon>Insecta</taxon>
        <taxon>Pterygota</taxon>
        <taxon>Neoptera</taxon>
        <taxon>Polyneoptera</taxon>
        <taxon>Dictyoptera</taxon>
        <taxon>Blattodea</taxon>
        <taxon>Blattoidea</taxon>
        <taxon>Termitoidae</taxon>
        <taxon>Rhinotermitidae</taxon>
        <taxon>Coptotermes</taxon>
    </lineage>
</organism>
<dbReference type="SUPFAM" id="SSF63712">
    <property type="entry name" value="Nicotinic receptor ligand binding domain-like"/>
    <property type="match status" value="1"/>
</dbReference>
<evidence type="ECO:0000259" key="3">
    <source>
        <dbReference type="Pfam" id="PF02931"/>
    </source>
</evidence>
<keyword evidence="2" id="KW-0812">Transmembrane</keyword>
<dbReference type="EMBL" id="BLKM01012032">
    <property type="protein sequence ID" value="GFG35340.1"/>
    <property type="molecule type" value="Genomic_DNA"/>
</dbReference>
<dbReference type="AlphaFoldDB" id="A0A6L2PUR1"/>
<dbReference type="Pfam" id="PF12248">
    <property type="entry name" value="Methyltransf_FA"/>
    <property type="match status" value="1"/>
</dbReference>
<evidence type="ECO:0000313" key="6">
    <source>
        <dbReference type="Proteomes" id="UP000502823"/>
    </source>
</evidence>
<comment type="caution">
    <text evidence="5">The sequence shown here is derived from an EMBL/GenBank/DDBJ whole genome shotgun (WGS) entry which is preliminary data.</text>
</comment>
<evidence type="ECO:0000256" key="1">
    <source>
        <dbReference type="ARBA" id="ARBA00004141"/>
    </source>
</evidence>
<comment type="subcellular location">
    <subcellularLocation>
        <location evidence="1">Membrane</location>
        <topology evidence="1">Multi-pass membrane protein</topology>
    </subcellularLocation>
</comment>
<dbReference type="InterPro" id="IPR022041">
    <property type="entry name" value="Methyltransf_FA"/>
</dbReference>
<evidence type="ECO:0008006" key="7">
    <source>
        <dbReference type="Google" id="ProtNLM"/>
    </source>
</evidence>
<keyword evidence="2" id="KW-1133">Transmembrane helix</keyword>
<dbReference type="Pfam" id="PF02931">
    <property type="entry name" value="Neur_chan_LBD"/>
    <property type="match status" value="1"/>
</dbReference>
<dbReference type="OrthoDB" id="8182187at2759"/>
<dbReference type="GO" id="GO:0005230">
    <property type="term" value="F:extracellular ligand-gated monoatomic ion channel activity"/>
    <property type="evidence" value="ECO:0007669"/>
    <property type="project" value="InterPro"/>
</dbReference>
<feature type="transmembrane region" description="Helical" evidence="2">
    <location>
        <begin position="387"/>
        <end position="406"/>
    </location>
</feature>
<dbReference type="Gene3D" id="2.70.170.10">
    <property type="entry name" value="Neurotransmitter-gated ion-channel ligand-binding domain"/>
    <property type="match status" value="1"/>
</dbReference>
<evidence type="ECO:0000313" key="5">
    <source>
        <dbReference type="EMBL" id="GFG35340.1"/>
    </source>
</evidence>
<feature type="transmembrane region" description="Helical" evidence="2">
    <location>
        <begin position="418"/>
        <end position="436"/>
    </location>
</feature>
<dbReference type="InterPro" id="IPR006202">
    <property type="entry name" value="Neur_chan_lig-bd"/>
</dbReference>
<dbReference type="InParanoid" id="A0A6L2PUR1"/>
<dbReference type="InterPro" id="IPR038050">
    <property type="entry name" value="Neuro_actylchol_rec"/>
</dbReference>